<reference evidence="1" key="1">
    <citation type="submission" date="2021-03" db="EMBL/GenBank/DDBJ databases">
        <authorList>
            <consortium name="DOE Joint Genome Institute"/>
            <person name="Ahrendt S."/>
            <person name="Looney B.P."/>
            <person name="Miyauchi S."/>
            <person name="Morin E."/>
            <person name="Drula E."/>
            <person name="Courty P.E."/>
            <person name="Chicoki N."/>
            <person name="Fauchery L."/>
            <person name="Kohler A."/>
            <person name="Kuo A."/>
            <person name="Labutti K."/>
            <person name="Pangilinan J."/>
            <person name="Lipzen A."/>
            <person name="Riley R."/>
            <person name="Andreopoulos W."/>
            <person name="He G."/>
            <person name="Johnson J."/>
            <person name="Barry K.W."/>
            <person name="Grigoriev I.V."/>
            <person name="Nagy L."/>
            <person name="Hibbett D."/>
            <person name="Henrissat B."/>
            <person name="Matheny P.B."/>
            <person name="Labbe J."/>
            <person name="Martin F."/>
        </authorList>
    </citation>
    <scope>NUCLEOTIDE SEQUENCE</scope>
    <source>
        <strain evidence="1">HHB10654</strain>
    </source>
</reference>
<reference evidence="1" key="2">
    <citation type="journal article" date="2022" name="New Phytol.">
        <title>Evolutionary transition to the ectomycorrhizal habit in the genomes of a hyperdiverse lineage of mushroom-forming fungi.</title>
        <authorList>
            <person name="Looney B."/>
            <person name="Miyauchi S."/>
            <person name="Morin E."/>
            <person name="Drula E."/>
            <person name="Courty P.E."/>
            <person name="Kohler A."/>
            <person name="Kuo A."/>
            <person name="LaButti K."/>
            <person name="Pangilinan J."/>
            <person name="Lipzen A."/>
            <person name="Riley R."/>
            <person name="Andreopoulos W."/>
            <person name="He G."/>
            <person name="Johnson J."/>
            <person name="Nolan M."/>
            <person name="Tritt A."/>
            <person name="Barry K.W."/>
            <person name="Grigoriev I.V."/>
            <person name="Nagy L.G."/>
            <person name="Hibbett D."/>
            <person name="Henrissat B."/>
            <person name="Matheny P.B."/>
            <person name="Labbe J."/>
            <person name="Martin F.M."/>
        </authorList>
    </citation>
    <scope>NUCLEOTIDE SEQUENCE</scope>
    <source>
        <strain evidence="1">HHB10654</strain>
    </source>
</reference>
<gene>
    <name evidence="1" type="ORF">BV25DRAFT_1798124</name>
</gene>
<comment type="caution">
    <text evidence="1">The sequence shown here is derived from an EMBL/GenBank/DDBJ whole genome shotgun (WGS) entry which is preliminary data.</text>
</comment>
<proteinExistence type="predicted"/>
<evidence type="ECO:0000313" key="1">
    <source>
        <dbReference type="EMBL" id="KAI0065745.1"/>
    </source>
</evidence>
<sequence length="489" mass="54120">MVNLHTREALPPIDTVYTFEQLIDHDNPSMGTFSQRYWTTWEFYKPGGPIILSTPGADSAEDYLAYLQNGTMNGQIAQQQHGATILLEHRFFGDSNPLPDLSTASFKYLTVQQVIDDLAYFAENVVLPMPGGDQVSPSKAPWILIGGTYSGTFALRALTAWTKVNKPDSFFIGYASSAVVESITNFWGFYEPIRLFMAPNCSADVQAASARIDEIFAGGNATAISTLKASFGMGDIVHTDDWIYPLHSNFWDWLDLQPDSEGGAFLDFCEALEVKDGVSAPASGWGGEHALAAWGSFWANGYYQSLCDDYDAEYCFGSYGHNASYWEDTSLNDAQRSSYWLSCTELGGFTQAPPDGYPSLISRLNTMSAYERRTQRICMKQFPEVLKTRAQAVPDVDKTNAAYGGWNLKAERLFFANGLRDANRYQTVSSGFVNISSTPEQPIAVSDAFQCSDLTTQNGLVNPSVLAVQKEGLSYIAKWLKEWKPSDTH</sequence>
<protein>
    <submittedName>
        <fullName evidence="1">Uncharacterized protein</fullName>
    </submittedName>
</protein>
<organism evidence="1 2">
    <name type="scientific">Artomyces pyxidatus</name>
    <dbReference type="NCBI Taxonomy" id="48021"/>
    <lineage>
        <taxon>Eukaryota</taxon>
        <taxon>Fungi</taxon>
        <taxon>Dikarya</taxon>
        <taxon>Basidiomycota</taxon>
        <taxon>Agaricomycotina</taxon>
        <taxon>Agaricomycetes</taxon>
        <taxon>Russulales</taxon>
        <taxon>Auriscalpiaceae</taxon>
        <taxon>Artomyces</taxon>
    </lineage>
</organism>
<dbReference type="EMBL" id="MU277194">
    <property type="protein sequence ID" value="KAI0065745.1"/>
    <property type="molecule type" value="Genomic_DNA"/>
</dbReference>
<dbReference type="Proteomes" id="UP000814140">
    <property type="component" value="Unassembled WGS sequence"/>
</dbReference>
<evidence type="ECO:0000313" key="2">
    <source>
        <dbReference type="Proteomes" id="UP000814140"/>
    </source>
</evidence>
<accession>A0ACB8TCF3</accession>
<name>A0ACB8TCF3_9AGAM</name>
<keyword evidence="2" id="KW-1185">Reference proteome</keyword>